<accession>A0A099JMV4</accession>
<dbReference type="Pfam" id="PF02561">
    <property type="entry name" value="FliS"/>
    <property type="match status" value="1"/>
</dbReference>
<keyword evidence="6" id="KW-0969">Cilium</keyword>
<dbReference type="eggNOG" id="COG1516">
    <property type="taxonomic scope" value="Bacteria"/>
</dbReference>
<dbReference type="AlphaFoldDB" id="A0A099JMV4"/>
<dbReference type="Gene3D" id="1.20.120.340">
    <property type="entry name" value="Flagellar protein FliS"/>
    <property type="match status" value="1"/>
</dbReference>
<evidence type="ECO:0000313" key="6">
    <source>
        <dbReference type="EMBL" id="KGJ79501.1"/>
    </source>
</evidence>
<dbReference type="CDD" id="cd16098">
    <property type="entry name" value="FliS"/>
    <property type="match status" value="1"/>
</dbReference>
<keyword evidence="8" id="KW-1185">Reference proteome</keyword>
<protein>
    <submittedName>
        <fullName evidence="6">Flagellar protein FliS</fullName>
    </submittedName>
</protein>
<keyword evidence="5" id="KW-0143">Chaperone</keyword>
<evidence type="ECO:0000256" key="2">
    <source>
        <dbReference type="ARBA" id="ARBA00008787"/>
    </source>
</evidence>
<reference evidence="6 8" key="1">
    <citation type="submission" date="2014-08" db="EMBL/GenBank/DDBJ databases">
        <authorList>
            <person name="Sisinthy S."/>
        </authorList>
    </citation>
    <scope>NUCLEOTIDE SEQUENCE [LARGE SCALE GENOMIC DNA]</scope>
    <source>
        <strain evidence="6 8">RuG17</strain>
    </source>
</reference>
<dbReference type="GO" id="GO:0044780">
    <property type="term" value="P:bacterial-type flagellum assembly"/>
    <property type="evidence" value="ECO:0007669"/>
    <property type="project" value="InterPro"/>
</dbReference>
<comment type="subcellular location">
    <subcellularLocation>
        <location evidence="1">Cytoplasm</location>
        <location evidence="1">Cytosol</location>
    </subcellularLocation>
</comment>
<proteinExistence type="inferred from homology"/>
<keyword evidence="6" id="KW-0966">Cell projection</keyword>
<evidence type="ECO:0000313" key="7">
    <source>
        <dbReference type="EMBL" id="MBB5640810.1"/>
    </source>
</evidence>
<evidence type="ECO:0000256" key="3">
    <source>
        <dbReference type="ARBA" id="ARBA00022490"/>
    </source>
</evidence>
<evidence type="ECO:0000313" key="9">
    <source>
        <dbReference type="Proteomes" id="UP000561726"/>
    </source>
</evidence>
<dbReference type="PANTHER" id="PTHR34773:SF1">
    <property type="entry name" value="FLAGELLAR SECRETION CHAPERONE FLIS"/>
    <property type="match status" value="1"/>
</dbReference>
<evidence type="ECO:0000313" key="8">
    <source>
        <dbReference type="Proteomes" id="UP000029864"/>
    </source>
</evidence>
<keyword evidence="4" id="KW-1005">Bacterial flagellum biogenesis</keyword>
<dbReference type="GO" id="GO:0005829">
    <property type="term" value="C:cytosol"/>
    <property type="evidence" value="ECO:0007669"/>
    <property type="project" value="UniProtKB-SubCell"/>
</dbReference>
<evidence type="ECO:0000256" key="1">
    <source>
        <dbReference type="ARBA" id="ARBA00004514"/>
    </source>
</evidence>
<dbReference type="EMBL" id="JACHBQ010000001">
    <property type="protein sequence ID" value="MBB5640810.1"/>
    <property type="molecule type" value="Genomic_DNA"/>
</dbReference>
<dbReference type="Proteomes" id="UP000561726">
    <property type="component" value="Unassembled WGS sequence"/>
</dbReference>
<dbReference type="PANTHER" id="PTHR34773">
    <property type="entry name" value="FLAGELLAR SECRETION CHAPERONE FLIS"/>
    <property type="match status" value="1"/>
</dbReference>
<keyword evidence="3" id="KW-0963">Cytoplasm</keyword>
<sequence length="146" mass="16039">MTLLMMPNAEARRARYNREAVLSATPVRLLTMLYDRLLLDLNRAEAAQIEENWGVASENLIHAQAIISELTTSLNVDAWNGGEGLFALYTYVSTALMRANTHRDVARTQESIALLEPLRLTWHEAAASLPAQPAEMNTTGGALGFG</sequence>
<dbReference type="RefSeq" id="WP_052541986.1">
    <property type="nucleotide sequence ID" value="NZ_JACHBQ010000001.1"/>
</dbReference>
<dbReference type="SUPFAM" id="SSF101116">
    <property type="entry name" value="Flagellar export chaperone FliS"/>
    <property type="match status" value="1"/>
</dbReference>
<dbReference type="EMBL" id="JPXF01000013">
    <property type="protein sequence ID" value="KGJ79501.1"/>
    <property type="molecule type" value="Genomic_DNA"/>
</dbReference>
<dbReference type="Proteomes" id="UP000029864">
    <property type="component" value="Unassembled WGS sequence"/>
</dbReference>
<dbReference type="NCBIfam" id="TIGR00208">
    <property type="entry name" value="fliS"/>
    <property type="match status" value="1"/>
</dbReference>
<keyword evidence="6" id="KW-0282">Flagellum</keyword>
<organism evidence="6 8">
    <name type="scientific">Cryobacterium roopkundense</name>
    <dbReference type="NCBI Taxonomy" id="1001240"/>
    <lineage>
        <taxon>Bacteria</taxon>
        <taxon>Bacillati</taxon>
        <taxon>Actinomycetota</taxon>
        <taxon>Actinomycetes</taxon>
        <taxon>Micrococcales</taxon>
        <taxon>Microbacteriaceae</taxon>
        <taxon>Cryobacterium</taxon>
    </lineage>
</organism>
<comment type="similarity">
    <text evidence="2">Belongs to the FliS family.</text>
</comment>
<gene>
    <name evidence="7" type="ORF">BJ997_001358</name>
    <name evidence="6" type="ORF">GY21_04870</name>
</gene>
<dbReference type="STRING" id="1001240.GY21_04870"/>
<name>A0A099JMV4_9MICO</name>
<reference evidence="7 9" key="2">
    <citation type="submission" date="2020-08" db="EMBL/GenBank/DDBJ databases">
        <title>Sequencing the genomes of 1000 actinobacteria strains.</title>
        <authorList>
            <person name="Klenk H.-P."/>
        </authorList>
    </citation>
    <scope>NUCLEOTIDE SEQUENCE [LARGE SCALE GENOMIC DNA]</scope>
    <source>
        <strain evidence="7 9">DSM 21065</strain>
    </source>
</reference>
<dbReference type="GO" id="GO:0071973">
    <property type="term" value="P:bacterial-type flagellum-dependent cell motility"/>
    <property type="evidence" value="ECO:0007669"/>
    <property type="project" value="TreeGrafter"/>
</dbReference>
<comment type="caution">
    <text evidence="6">The sequence shown here is derived from an EMBL/GenBank/DDBJ whole genome shotgun (WGS) entry which is preliminary data.</text>
</comment>
<evidence type="ECO:0000256" key="5">
    <source>
        <dbReference type="ARBA" id="ARBA00023186"/>
    </source>
</evidence>
<evidence type="ECO:0000256" key="4">
    <source>
        <dbReference type="ARBA" id="ARBA00022795"/>
    </source>
</evidence>
<dbReference type="InterPro" id="IPR036584">
    <property type="entry name" value="FliS_sf"/>
</dbReference>
<dbReference type="InterPro" id="IPR003713">
    <property type="entry name" value="FliS"/>
</dbReference>